<evidence type="ECO:0000256" key="1">
    <source>
        <dbReference type="ARBA" id="ARBA00022741"/>
    </source>
</evidence>
<reference evidence="11 12" key="1">
    <citation type="journal article" date="2017" name="Gigascience">
        <title>Genome sequence of the small brown planthopper, Laodelphax striatellus.</title>
        <authorList>
            <person name="Zhu J."/>
            <person name="Jiang F."/>
            <person name="Wang X."/>
            <person name="Yang P."/>
            <person name="Bao Y."/>
            <person name="Zhao W."/>
            <person name="Wang W."/>
            <person name="Lu H."/>
            <person name="Wang Q."/>
            <person name="Cui N."/>
            <person name="Li J."/>
            <person name="Chen X."/>
            <person name="Luo L."/>
            <person name="Yu J."/>
            <person name="Kang L."/>
            <person name="Cui F."/>
        </authorList>
    </citation>
    <scope>NUCLEOTIDE SEQUENCE [LARGE SCALE GENOMIC DNA]</scope>
    <source>
        <strain evidence="11">Lst14</strain>
    </source>
</reference>
<dbReference type="PANTHER" id="PTHR12486:SF5">
    <property type="entry name" value="ADENOSINE 5'-MONOPHOSPHORAMIDASE HINT3"/>
    <property type="match status" value="1"/>
</dbReference>
<evidence type="ECO:0000259" key="10">
    <source>
        <dbReference type="PROSITE" id="PS51084"/>
    </source>
</evidence>
<dbReference type="InParanoid" id="A0A482WXM4"/>
<comment type="similarity">
    <text evidence="4">Belongs to the HINT family.</text>
</comment>
<dbReference type="InterPro" id="IPR001310">
    <property type="entry name" value="Histidine_triad_HIT"/>
</dbReference>
<keyword evidence="2" id="KW-0378">Hydrolase</keyword>
<protein>
    <recommendedName>
        <fullName evidence="5">Adenosine 5'-monophosphoramidase HINT3</fullName>
    </recommendedName>
    <alternativeName>
        <fullName evidence="6">Histidine triad nucleotide-binding protein 3</fullName>
    </alternativeName>
</protein>
<evidence type="ECO:0000256" key="2">
    <source>
        <dbReference type="ARBA" id="ARBA00022801"/>
    </source>
</evidence>
<name>A0A482WXM4_LAOST</name>
<dbReference type="PANTHER" id="PTHR12486">
    <property type="entry name" value="APRATAXIN-RELATED"/>
    <property type="match status" value="1"/>
</dbReference>
<dbReference type="GO" id="GO:0016787">
    <property type="term" value="F:hydrolase activity"/>
    <property type="evidence" value="ECO:0007669"/>
    <property type="project" value="UniProtKB-KW"/>
</dbReference>
<dbReference type="AlphaFoldDB" id="A0A482WXM4"/>
<comment type="caution">
    <text evidence="11">The sequence shown here is derived from an EMBL/GenBank/DDBJ whole genome shotgun (WGS) entry which is preliminary data.</text>
</comment>
<dbReference type="SUPFAM" id="SSF54197">
    <property type="entry name" value="HIT-like"/>
    <property type="match status" value="1"/>
</dbReference>
<dbReference type="OrthoDB" id="1915375at2759"/>
<dbReference type="InterPro" id="IPR036265">
    <property type="entry name" value="HIT-like_sf"/>
</dbReference>
<comment type="catalytic activity">
    <reaction evidence="3">
        <text>adenosine 5'-phosphoramidate + H2O = NH4(+) + AMP</text>
        <dbReference type="Rhea" id="RHEA:67916"/>
        <dbReference type="ChEBI" id="CHEBI:15377"/>
        <dbReference type="ChEBI" id="CHEBI:28938"/>
        <dbReference type="ChEBI" id="CHEBI:57890"/>
        <dbReference type="ChEBI" id="CHEBI:456215"/>
    </reaction>
</comment>
<evidence type="ECO:0000256" key="5">
    <source>
        <dbReference type="ARBA" id="ARBA00039802"/>
    </source>
</evidence>
<dbReference type="Gene3D" id="3.30.428.10">
    <property type="entry name" value="HIT-like"/>
    <property type="match status" value="1"/>
</dbReference>
<feature type="short sequence motif" description="Histidine triad motif" evidence="8 9">
    <location>
        <begin position="107"/>
        <end position="111"/>
    </location>
</feature>
<dbReference type="SMR" id="A0A482WXM4"/>
<evidence type="ECO:0000313" key="12">
    <source>
        <dbReference type="Proteomes" id="UP000291343"/>
    </source>
</evidence>
<gene>
    <name evidence="11" type="ORF">LSTR_LSTR008987</name>
</gene>
<dbReference type="PRINTS" id="PR00332">
    <property type="entry name" value="HISTRIAD"/>
</dbReference>
<proteinExistence type="inferred from homology"/>
<dbReference type="InterPro" id="IPR011146">
    <property type="entry name" value="HIT-like"/>
</dbReference>
<evidence type="ECO:0000256" key="6">
    <source>
        <dbReference type="ARBA" id="ARBA00042361"/>
    </source>
</evidence>
<keyword evidence="12" id="KW-1185">Reference proteome</keyword>
<dbReference type="Proteomes" id="UP000291343">
    <property type="component" value="Unassembled WGS sequence"/>
</dbReference>
<dbReference type="FunCoup" id="A0A482WXM4">
    <property type="interactions" value="941"/>
</dbReference>
<evidence type="ECO:0000256" key="3">
    <source>
        <dbReference type="ARBA" id="ARBA00024472"/>
    </source>
</evidence>
<evidence type="ECO:0000256" key="4">
    <source>
        <dbReference type="ARBA" id="ARBA00025764"/>
    </source>
</evidence>
<dbReference type="PROSITE" id="PS51084">
    <property type="entry name" value="HIT_2"/>
    <property type="match status" value="1"/>
</dbReference>
<evidence type="ECO:0000256" key="8">
    <source>
        <dbReference type="PIRSR" id="PIRSR601310-3"/>
    </source>
</evidence>
<evidence type="ECO:0000256" key="9">
    <source>
        <dbReference type="PROSITE-ProRule" id="PRU00464"/>
    </source>
</evidence>
<organism evidence="11 12">
    <name type="scientific">Laodelphax striatellus</name>
    <name type="common">Small brown planthopper</name>
    <name type="synonym">Delphax striatella</name>
    <dbReference type="NCBI Taxonomy" id="195883"/>
    <lineage>
        <taxon>Eukaryota</taxon>
        <taxon>Metazoa</taxon>
        <taxon>Ecdysozoa</taxon>
        <taxon>Arthropoda</taxon>
        <taxon>Hexapoda</taxon>
        <taxon>Insecta</taxon>
        <taxon>Pterygota</taxon>
        <taxon>Neoptera</taxon>
        <taxon>Paraneoptera</taxon>
        <taxon>Hemiptera</taxon>
        <taxon>Auchenorrhyncha</taxon>
        <taxon>Fulgoroidea</taxon>
        <taxon>Delphacidae</taxon>
        <taxon>Criomorphinae</taxon>
        <taxon>Laodelphax</taxon>
    </lineage>
</organism>
<dbReference type="EMBL" id="QKKF02022725">
    <property type="protein sequence ID" value="RZF38264.1"/>
    <property type="molecule type" value="Genomic_DNA"/>
</dbReference>
<feature type="domain" description="HIT" evidence="10">
    <location>
        <begin position="15"/>
        <end position="124"/>
    </location>
</feature>
<evidence type="ECO:0000256" key="7">
    <source>
        <dbReference type="PIRSR" id="PIRSR601310-1"/>
    </source>
</evidence>
<sequence length="161" mass="18258">MATSAQSTEVVSSCIFCQIINENDPNKIIYEDEEIVSFADIKPASKCHYLIVPRKHIKDAKDLKTPEDKILVEKMVDVAKKILVEKNCDLSDARFGFHWPPFHTVSHLHMHAISPASEMGMIGRMIFRPDSLWFVSIGYLVDLSNSTSNSTSVDNQYEIKQ</sequence>
<keyword evidence="1" id="KW-0547">Nucleotide-binding</keyword>
<feature type="active site" description="Tele-AMP-histidine intermediate" evidence="7">
    <location>
        <position position="109"/>
    </location>
</feature>
<dbReference type="STRING" id="195883.A0A482WXM4"/>
<evidence type="ECO:0000313" key="11">
    <source>
        <dbReference type="EMBL" id="RZF38264.1"/>
    </source>
</evidence>
<dbReference type="Pfam" id="PF11969">
    <property type="entry name" value="DcpS_C"/>
    <property type="match status" value="1"/>
</dbReference>
<dbReference type="GO" id="GO:0000166">
    <property type="term" value="F:nucleotide binding"/>
    <property type="evidence" value="ECO:0007669"/>
    <property type="project" value="UniProtKB-KW"/>
</dbReference>
<accession>A0A482WXM4</accession>